<feature type="region of interest" description="Disordered" evidence="2">
    <location>
        <begin position="146"/>
        <end position="184"/>
    </location>
</feature>
<dbReference type="InterPro" id="IPR011049">
    <property type="entry name" value="Serralysin-like_metalloprot_C"/>
</dbReference>
<keyword evidence="6" id="KW-1185">Reference proteome</keyword>
<feature type="compositionally biased region" description="Acidic residues" evidence="2">
    <location>
        <begin position="85"/>
        <end position="97"/>
    </location>
</feature>
<feature type="compositionally biased region" description="Basic and acidic residues" evidence="2">
    <location>
        <begin position="156"/>
        <end position="173"/>
    </location>
</feature>
<evidence type="ECO:0000256" key="1">
    <source>
        <dbReference type="ARBA" id="ARBA00022837"/>
    </source>
</evidence>
<dbReference type="Pfam" id="PF17892">
    <property type="entry name" value="Cadherin_5"/>
    <property type="match status" value="1"/>
</dbReference>
<evidence type="ECO:0000313" key="6">
    <source>
        <dbReference type="Proteomes" id="UP001549366"/>
    </source>
</evidence>
<dbReference type="InterPro" id="IPR047777">
    <property type="entry name" value="LapA-like_RM"/>
</dbReference>
<dbReference type="InterPro" id="IPR002126">
    <property type="entry name" value="Cadherin-like_dom"/>
</dbReference>
<dbReference type="Gene3D" id="2.60.120.200">
    <property type="match status" value="4"/>
</dbReference>
<dbReference type="SUPFAM" id="SSF49313">
    <property type="entry name" value="Cadherin-like"/>
    <property type="match status" value="1"/>
</dbReference>
<dbReference type="PRINTS" id="PR00895">
    <property type="entry name" value="PENTAXIN"/>
</dbReference>
<dbReference type="PROSITE" id="PS51828">
    <property type="entry name" value="PTX_2"/>
    <property type="match status" value="2"/>
</dbReference>
<reference evidence="5 6" key="1">
    <citation type="submission" date="2024-06" db="EMBL/GenBank/DDBJ databases">
        <title>Genomic Encyclopedia of Type Strains, Phase V (KMG-V): Genome sequencing to study the core and pangenomes of soil and plant-associated prokaryotes.</title>
        <authorList>
            <person name="Whitman W."/>
        </authorList>
    </citation>
    <scope>NUCLEOTIDE SEQUENCE [LARGE SCALE GENOMIC DNA]</scope>
    <source>
        <strain evidence="5 6">NE40</strain>
    </source>
</reference>
<dbReference type="EMBL" id="JBEWTB010000002">
    <property type="protein sequence ID" value="MET4756766.1"/>
    <property type="molecule type" value="Genomic_DNA"/>
</dbReference>
<dbReference type="Pfam" id="PF00354">
    <property type="entry name" value="Pentaxin"/>
    <property type="match status" value="2"/>
</dbReference>
<dbReference type="InterPro" id="IPR019960">
    <property type="entry name" value="T1SS_VCA0849"/>
</dbReference>
<protein>
    <submittedName>
        <fullName evidence="5">VCBS repeat-containing protein</fullName>
    </submittedName>
</protein>
<name>A0ABV2SHR2_9GAMM</name>
<evidence type="ECO:0000313" key="5">
    <source>
        <dbReference type="EMBL" id="MET4756766.1"/>
    </source>
</evidence>
<dbReference type="PANTHER" id="PTHR45739">
    <property type="entry name" value="MATRIX PROTEIN, PUTATIVE-RELATED"/>
    <property type="match status" value="1"/>
</dbReference>
<dbReference type="InterPro" id="IPR010221">
    <property type="entry name" value="VCBS_dom"/>
</dbReference>
<proteinExistence type="predicted"/>
<dbReference type="PROSITE" id="PS50268">
    <property type="entry name" value="CADHERIN_2"/>
    <property type="match status" value="1"/>
</dbReference>
<feature type="region of interest" description="Disordered" evidence="2">
    <location>
        <begin position="83"/>
        <end position="127"/>
    </location>
</feature>
<dbReference type="Pfam" id="PF17803">
    <property type="entry name" value="Cadherin_4"/>
    <property type="match status" value="13"/>
</dbReference>
<dbReference type="PANTHER" id="PTHR45739:SF8">
    <property type="entry name" value="FRAS1-RELATED EXTRACELLULAR MATRIX PROTEIN 1"/>
    <property type="match status" value="1"/>
</dbReference>
<feature type="domain" description="Cadherin" evidence="3">
    <location>
        <begin position="2684"/>
        <end position="2778"/>
    </location>
</feature>
<feature type="domain" description="Pentraxin (PTX)" evidence="4">
    <location>
        <begin position="1237"/>
        <end position="1446"/>
    </location>
</feature>
<dbReference type="InterPro" id="IPR041690">
    <property type="entry name" value="Cadherin_5"/>
</dbReference>
<feature type="domain" description="Pentraxin (PTX)" evidence="4">
    <location>
        <begin position="2097"/>
        <end position="2306"/>
    </location>
</feature>
<dbReference type="Pfam" id="PF00028">
    <property type="entry name" value="Cadherin"/>
    <property type="match status" value="1"/>
</dbReference>
<dbReference type="SMART" id="SM00159">
    <property type="entry name" value="PTX"/>
    <property type="match status" value="2"/>
</dbReference>
<evidence type="ECO:0000259" key="4">
    <source>
        <dbReference type="PROSITE" id="PS51828"/>
    </source>
</evidence>
<dbReference type="NCBIfam" id="TIGR03661">
    <property type="entry name" value="T1SS_VCA0849"/>
    <property type="match status" value="1"/>
</dbReference>
<dbReference type="SMART" id="SM00112">
    <property type="entry name" value="CA"/>
    <property type="match status" value="1"/>
</dbReference>
<dbReference type="SUPFAM" id="SSF49899">
    <property type="entry name" value="Concanavalin A-like lectins/glucanases"/>
    <property type="match status" value="4"/>
</dbReference>
<evidence type="ECO:0000259" key="3">
    <source>
        <dbReference type="PROSITE" id="PS50268"/>
    </source>
</evidence>
<dbReference type="NCBIfam" id="NF012211">
    <property type="entry name" value="tand_rpt_95"/>
    <property type="match status" value="4"/>
</dbReference>
<dbReference type="InterPro" id="IPR051561">
    <property type="entry name" value="FRAS1_ECM"/>
</dbReference>
<keyword evidence="1" id="KW-0106">Calcium</keyword>
<dbReference type="InterPro" id="IPR040853">
    <property type="entry name" value="RapA2_cadherin-like"/>
</dbReference>
<dbReference type="Gene3D" id="2.60.40.60">
    <property type="entry name" value="Cadherins"/>
    <property type="match status" value="1"/>
</dbReference>
<dbReference type="InterPro" id="IPR001343">
    <property type="entry name" value="Hemolysn_Ca-bd"/>
</dbReference>
<dbReference type="NCBIfam" id="NF033682">
    <property type="entry name" value="retention_LapA"/>
    <property type="match status" value="1"/>
</dbReference>
<dbReference type="SUPFAM" id="SSF51120">
    <property type="entry name" value="beta-Roll"/>
    <property type="match status" value="1"/>
</dbReference>
<dbReference type="CDD" id="cd11304">
    <property type="entry name" value="Cadherin_repeat"/>
    <property type="match status" value="1"/>
</dbReference>
<gene>
    <name evidence="5" type="ORF">V5J35_001958</name>
</gene>
<comment type="caution">
    <text evidence="5">The sequence shown here is derived from an EMBL/GenBank/DDBJ whole genome shotgun (WGS) entry which is preliminary data.</text>
</comment>
<dbReference type="RefSeq" id="WP_354011074.1">
    <property type="nucleotide sequence ID" value="NZ_JBEWTA010000001.1"/>
</dbReference>
<dbReference type="Proteomes" id="UP001549366">
    <property type="component" value="Unassembled WGS sequence"/>
</dbReference>
<evidence type="ECO:0000256" key="2">
    <source>
        <dbReference type="SAM" id="MobiDB-lite"/>
    </source>
</evidence>
<dbReference type="InterPro" id="IPR015919">
    <property type="entry name" value="Cadherin-like_sf"/>
</dbReference>
<dbReference type="Pfam" id="PF00353">
    <property type="entry name" value="HemolysinCabind"/>
    <property type="match status" value="1"/>
</dbReference>
<dbReference type="InterPro" id="IPR001759">
    <property type="entry name" value="PTX_dom"/>
</dbReference>
<dbReference type="NCBIfam" id="TIGR01965">
    <property type="entry name" value="VCBS_repeat"/>
    <property type="match status" value="1"/>
</dbReference>
<dbReference type="InterPro" id="IPR013320">
    <property type="entry name" value="ConA-like_dom_sf"/>
</dbReference>
<dbReference type="Pfam" id="PF13385">
    <property type="entry name" value="Laminin_G_3"/>
    <property type="match status" value="2"/>
</dbReference>
<organism evidence="5 6">
    <name type="scientific">Endozoicomonas lisbonensis</name>
    <dbReference type="NCBI Taxonomy" id="3120522"/>
    <lineage>
        <taxon>Bacteria</taxon>
        <taxon>Pseudomonadati</taxon>
        <taxon>Pseudomonadota</taxon>
        <taxon>Gammaproteobacteria</taxon>
        <taxon>Oceanospirillales</taxon>
        <taxon>Endozoicomonadaceae</taxon>
        <taxon>Endozoicomonas</taxon>
    </lineage>
</organism>
<accession>A0ABV2SHR2</accession>
<sequence length="3142" mass="325071">MNSSSENSTPLVGEVVAVTGKVVVLKPDGSRKILEEGSKVYLHDRILTDGGGSAEIKTMTNQALVLSNNQQLVLVDGILSHVDSNPEEDLRSDEDIQSEIADGKDPASITTASSAGEKEASDEGSSRVGVIKRVALDMPIIENLGHHKNKASVDPSHIDRDESSTLSEEKSINPEEESEQEKSELIPISYKPVILSSEFSSNDDNSILKGQLSVTDQNVGELLTYSLISSPVSGYLNLKEDGSFEFDPRFDFKDLGEGESRTATFVFEVYDTQNNKSQASIDLVIQGSNDAPEFSDPVTLSTSQNDGIVTLNLLKHATDKDINDQLSITDLKLVSGTNSGVSFENNILTIDTNAYRYLGEQESETITYEYQVTDSQGAFTYQTATVSITGTNDLPEIEADIAVTTDENASLLNVDLLEGVSDIDVNDTIDVVNFQTQEGNSVGVTTAADGKSLTISPSSYEHLAEGETEELKFRYDIQNKNGDFISQSASVIIQGINDPSNISVNDNLSYIENDAHIPIDRSLTLTDVDSSTIHSATIKISGSYNPAEDQLGFLDQNGITGHWNAVSGTLDLTGQATTAQYQEALRAVTYSNGSDAPDTTDRIISFKVNDGYHDSSVATATITITAVNDAPTASDKTLTLDEDTSYTFTAADFSFSDIDGDNLSSITIKTLPAAGSLTLNGSAVTANQVITAGDTPNLVFTPAANANGANYANIGFTVSDGSLNSGTQTLTMDVTAVNDAPTAADNTLTVAEDGSHTFSASEFGFSDIDSGDTLSSVTIKTLPAAGSLTLNGSSVTANQVIAAADIPNLVFAPAANANGANYANIGFTVSDGSLSSGTQTLTMDVTAVNDAPTASDNTLTVTEDGSHTFSASEFGFSDIDSGDTLSSVTIKTLPAAGSLTLNGSSVTANQVIAAADIPNLVFAPAANANGANYANIGFTVSDGSLNSGTQTLTMDVTAVNDAPTAADNTLRMAEDSSHTFSASEFGFSDIDSGDTLSSVTITTLPAAGSLTLNGSAVTANQVIAAADIPDLVFAPAANTNGTNYANIGFTVSDGSLNSGTQTLIIDVTTGNDAPTASDNTLTVAEDGSHTFSASEFGFSDIDSGDTLSSVTIKTLPAAGSLTLNGSSVTANQVIAAADIPNLVFAPAVNANGAGYANIGFTVSDGSLSSGTQTLTMDVTAVNDAPIAATPQVTLQGTEDTVLTITRNQLLAGASDVEGDTLSVSNASYSGSDGTLEEFSELVFGSNTSNKVEVTDTLQSFSNFSLGFEYTSTGSHSGSLDALISMSTSSNDNAILVYNNNSNGSLNVLVNGSLVTFTGINLNDGATHNVVLVWESSSGDLKLYDNQQLVTTQNVAQGATIAAGGWFMLGQEQDSYGGGLDAAQSLTNAKFGHVTLAYDAVSQSDIVAGTSIADASSNLALDLRESNDQVVDAANNSNLTVAGSVTADHRYEFTPNSDFNGNLQLDYDLFDGNATTSTQATLSFSPVNDAPTASDNTLTVAEDGSYTFSASEFGFSDIDSGNSLSSITITTPPSAGSLTLSGSSVTANQVIAAADIPNLVFTPAANANGANYANIGFTVSDGSLSSNTQTLTMDVTAVNDAPTASDNTLTVAEDGSHTFSTSEFGFSDIDSGDTLSSVTITTLPAAGSLTLNSSAVTANQVIAVADIPNLVFAPAANANGAGYANIGFTVSDGSLNSGTQTLIMDVTAVNDAPTASDNTLTVAEDSSHTFNASEFGFSDIDSGDTLSSVTIKTLPAAGSLTLNGSSVTANQVIATADIPNLIFTPAANANGANYANIGFTVSDGSLSSNTQTLTMDVTAVNDAPTASDNTLTIAEDGSHTFSASEFGFSDNDSGDTLSSVTIKTLPAAGSLTLNGSSVTANQVIAAADIPNLVFTPAANANGANYANIGFTVSDGSLSSNTQTLTMDVTAVNDAPTASDNTLTMAEDGNHTFSASEFGFSDIDSGDTLSSVTITTLPAAGSLTLNGSAVTANQVIAVADIPNLVFAPAANANGAGYANIGFTVSDGSLSSGTQTLTMDVTAVNDAPIAATPQVTLQGTEDTVLTITRNQLLAGASDVEGDTLSVSNASYSGSDGTLEEFSELVFGSNTSNKVEVTDTLQSFSNFSLGFEYTSTGSHSGSLDALISMSTSSNDNAILVYNHNSNGSLNVLVNGSLVTFTGINLNDGATHNVALVWESSSGDLKLYDNQQLVTTQNVAQGATIAAGGWFMLGQEQDSYGGGLDAAQSLTNAKFGHVTLAYDAVSQSDIVAGTSIADASSNLALDLRESNDQVVDAANNSNLTVAGSVTADHRYEFTPNSDFNGNLQLDYDLFDGNATTSTQVTLSFSPVNDAPTASDNTLTVAEDGSHAFSASEFGFSDKDSGDSLSSVTITTLPAAGSLTLSGSAVTANQVIAAADIPNLTFAPAANANGAGYANIGFTVSDGSLNSGTQTLTMDVTAVNDTPTLENAPLLDNVAVAYSFSDTSDASGNNLDLTLSGSANLNGSGSGSAFEMNGSSGAGEISGLETGGTMSVSTWVRFDSFAQNWSRVFDFGDGAGSNNILMGHVKNTNDLGLHIINDPNIGTFRFEIADFFTAGEWVHVTTTFASDGTVSIYKNGELVRSESHSLPTETVRNHNYIGKSNWSSDGYMDGAIDEFAVFSDTLTASEVKAIYEASSVHNLLNDAFYIDESSVNNSVVGSVSSQDVENDTPTYSLTNNAGGRFAINSATGEITVANTSLLNHENSGSHTVTVQVSDGNSSSTRDYTIYVTDTQSDLVGHWTFNEGSGTTAADSSTEDTISDNGTLVNSAAFIAGGLDGSAVSFDGNLARVNIANSSELNTYTGTKSQYTISLNFKVDTTNDLSGRKILYEQGDATNGMNLYIDDGELYAGAWSEDSGWNGHWLNTDISSLSSDWHHIALVINADTSKMELFLDNKSVDNGTANSVSPHTGDIAFGGLNVDTKFHDGDHTGNSGYGFKGSIDEARIYNRALSNEELQTLSNEFKSIISGTQLSDTLQGDGTDNTIIGGGGDDILTGGNGSDHYIWYIDHTGTAEAPAVDTITDFTVGQGGDVLDLRDILIGEESNSLDEYLHFNFDSGDTTLEISPQPNGDVTQKVTLEGVDLSSMGASDLDIINSLLNDGNLQVDQ</sequence>
<feature type="compositionally biased region" description="Basic and acidic residues" evidence="2">
    <location>
        <begin position="116"/>
        <end position="125"/>
    </location>
</feature>